<organism evidence="5">
    <name type="scientific">Alexandrium catenella</name>
    <name type="common">Red tide dinoflagellate</name>
    <name type="synonym">Gonyaulax catenella</name>
    <dbReference type="NCBI Taxonomy" id="2925"/>
    <lineage>
        <taxon>Eukaryota</taxon>
        <taxon>Sar</taxon>
        <taxon>Alveolata</taxon>
        <taxon>Dinophyceae</taxon>
        <taxon>Gonyaulacales</taxon>
        <taxon>Pyrocystaceae</taxon>
        <taxon>Alexandrium</taxon>
    </lineage>
</organism>
<evidence type="ECO:0000256" key="2">
    <source>
        <dbReference type="ARBA" id="ARBA00023157"/>
    </source>
</evidence>
<gene>
    <name evidence="5" type="ORF">ACAT0790_LOCUS16674</name>
</gene>
<dbReference type="Gene3D" id="2.10.10.10">
    <property type="entry name" value="Fibronectin, type II, collagen-binding"/>
    <property type="match status" value="1"/>
</dbReference>
<evidence type="ECO:0000256" key="1">
    <source>
        <dbReference type="ARBA" id="ARBA00022737"/>
    </source>
</evidence>
<accession>A0A7S1M4S1</accession>
<dbReference type="InterPro" id="IPR013806">
    <property type="entry name" value="Kringle-like"/>
</dbReference>
<dbReference type="EMBL" id="HBGE01027742">
    <property type="protein sequence ID" value="CAD9119811.1"/>
    <property type="molecule type" value="Transcribed_RNA"/>
</dbReference>
<sequence>MASNSGGTWFLSYFVYNAQFYDVVTSGDRAALEAYFLPLFQRYRAALFPGGSVYDKLGQFSQLFIAPSEIKRLIGGLINFVPVLDYILQSNSHIVWEKLVEEWFGPELPSASMLDAKRAGLKGPTVLFQTSHMTRARLADLRGYPAGRRCKTQGSFFPPTPVRSCVFPFMYYGITFHECTPFGPSLSPGAPWCATSVFSGEMSDWDYCDMSKCPLVPIRPSTALDAAGRPLGVGAGGERSRMFWPLQWVIPGQQSGNTSEARRGRVSPENAEAAAAPPAEGWFYQAPGSRFYAAPALVSFPGEPPAEVTLPQAPSVLRMVSMSSAALGGFVQPDFLSGLLESISIPFASVWQYLFDTVIARELTAANICSHPLSRQPSDYCGFPALKFADGGYVDNLALAQTVAYQQKRHGSQGVLRFIVLDQSPRILKGGFPLAPRPITSLFQGITPPASLLPDKLLGYINPVPLLFEAPPGGLDFEDLPLTGCHGCPTVYLRWARVSTKTLANADYGVEPGTPVELLLFVVATPEEMVPLTSRAQDYVNMILAIGTDAGSSSVQKILQEWLDATEG</sequence>
<protein>
    <recommendedName>
        <fullName evidence="4">Fibronectin type-II domain-containing protein</fullName>
    </recommendedName>
</protein>
<dbReference type="InterPro" id="IPR036943">
    <property type="entry name" value="FN_type2_sf"/>
</dbReference>
<dbReference type="InterPro" id="IPR000562">
    <property type="entry name" value="FN_type2_dom"/>
</dbReference>
<evidence type="ECO:0000256" key="3">
    <source>
        <dbReference type="SAM" id="MobiDB-lite"/>
    </source>
</evidence>
<reference evidence="5" key="1">
    <citation type="submission" date="2021-01" db="EMBL/GenBank/DDBJ databases">
        <authorList>
            <person name="Corre E."/>
            <person name="Pelletier E."/>
            <person name="Niang G."/>
            <person name="Scheremetjew M."/>
            <person name="Finn R."/>
            <person name="Kale V."/>
            <person name="Holt S."/>
            <person name="Cochrane G."/>
            <person name="Meng A."/>
            <person name="Brown T."/>
            <person name="Cohen L."/>
        </authorList>
    </citation>
    <scope>NUCLEOTIDE SEQUENCE</scope>
    <source>
        <strain evidence="5">OF101</strain>
    </source>
</reference>
<evidence type="ECO:0000313" key="5">
    <source>
        <dbReference type="EMBL" id="CAD9119811.1"/>
    </source>
</evidence>
<dbReference type="Pfam" id="PF00040">
    <property type="entry name" value="fn2"/>
    <property type="match status" value="1"/>
</dbReference>
<dbReference type="PROSITE" id="PS51092">
    <property type="entry name" value="FN2_2"/>
    <property type="match status" value="1"/>
</dbReference>
<dbReference type="SUPFAM" id="SSF57440">
    <property type="entry name" value="Kringle-like"/>
    <property type="match status" value="1"/>
</dbReference>
<dbReference type="AlphaFoldDB" id="A0A7S1M4S1"/>
<name>A0A7S1M4S1_ALECA</name>
<feature type="region of interest" description="Disordered" evidence="3">
    <location>
        <begin position="254"/>
        <end position="273"/>
    </location>
</feature>
<keyword evidence="2" id="KW-1015">Disulfide bond</keyword>
<keyword evidence="1" id="KW-0677">Repeat</keyword>
<proteinExistence type="predicted"/>
<evidence type="ECO:0000259" key="4">
    <source>
        <dbReference type="PROSITE" id="PS51092"/>
    </source>
</evidence>
<feature type="domain" description="Fibronectin type-II" evidence="4">
    <location>
        <begin position="160"/>
        <end position="210"/>
    </location>
</feature>
<dbReference type="SMART" id="SM00059">
    <property type="entry name" value="FN2"/>
    <property type="match status" value="1"/>
</dbReference>